<sequence>MSDALAGLRVLDLSDASGQYCGKMFSDLGAEVILIEPPDGSRVRRQPPCFEGSDGAKHSLAFAYFNAGKKSVRIDLDTAQGQQQFKELVAMSDLILEAEPPGRMAARGLDFHRLHALKPSLVMTSITPFGQSGPYAGYASDDLILLAAGGMLSLGGYHDSAPIAVAGNHAWLAAAQFAAVASMTALLSSDGAGRCMGRHIDVSVQECVVKGMENAIQFYDLEGVVRKREGGKPRWAGTGVFDCQDGQVYLMAGGIVPDRFREACVRWMMEDGVQGAEVMLQPEWASQDFQMTDAARAHFAGCFGPFARERTKQALYSEAQARRIPLCPINSPADLINSTQLLARGHFVEMMDPLIGKPVQMPGAPYHLSATPWRSRGPAPSVGEHDDLLAEFAQELTA</sequence>
<accession>A0A931H8J7</accession>
<keyword evidence="3" id="KW-1185">Reference proteome</keyword>
<evidence type="ECO:0000256" key="1">
    <source>
        <dbReference type="ARBA" id="ARBA00022679"/>
    </source>
</evidence>
<evidence type="ECO:0000313" key="3">
    <source>
        <dbReference type="Proteomes" id="UP000651050"/>
    </source>
</evidence>
<dbReference type="SUPFAM" id="SSF89796">
    <property type="entry name" value="CoA-transferase family III (CaiB/BaiF)"/>
    <property type="match status" value="1"/>
</dbReference>
<dbReference type="Proteomes" id="UP000651050">
    <property type="component" value="Unassembled WGS sequence"/>
</dbReference>
<dbReference type="Gene3D" id="3.40.50.10540">
    <property type="entry name" value="Crotonobetainyl-coa:carnitine coa-transferase, domain 1"/>
    <property type="match status" value="1"/>
</dbReference>
<dbReference type="InterPro" id="IPR050483">
    <property type="entry name" value="CoA-transferase_III_domain"/>
</dbReference>
<organism evidence="2 3">
    <name type="scientific">Caenimonas aquaedulcis</name>
    <dbReference type="NCBI Taxonomy" id="2793270"/>
    <lineage>
        <taxon>Bacteria</taxon>
        <taxon>Pseudomonadati</taxon>
        <taxon>Pseudomonadota</taxon>
        <taxon>Betaproteobacteria</taxon>
        <taxon>Burkholderiales</taxon>
        <taxon>Comamonadaceae</taxon>
        <taxon>Caenimonas</taxon>
    </lineage>
</organism>
<dbReference type="GO" id="GO:0008410">
    <property type="term" value="F:CoA-transferase activity"/>
    <property type="evidence" value="ECO:0007669"/>
    <property type="project" value="TreeGrafter"/>
</dbReference>
<dbReference type="Pfam" id="PF02515">
    <property type="entry name" value="CoA_transf_3"/>
    <property type="match status" value="1"/>
</dbReference>
<dbReference type="InterPro" id="IPR023606">
    <property type="entry name" value="CoA-Trfase_III_dom_1_sf"/>
</dbReference>
<proteinExistence type="predicted"/>
<evidence type="ECO:0000313" key="2">
    <source>
        <dbReference type="EMBL" id="MBG9390596.1"/>
    </source>
</evidence>
<protein>
    <submittedName>
        <fullName evidence="2">CoA transferase</fullName>
    </submittedName>
</protein>
<comment type="caution">
    <text evidence="2">The sequence shown here is derived from an EMBL/GenBank/DDBJ whole genome shotgun (WGS) entry which is preliminary data.</text>
</comment>
<dbReference type="PANTHER" id="PTHR48207:SF3">
    <property type="entry name" value="SUCCINATE--HYDROXYMETHYLGLUTARATE COA-TRANSFERASE"/>
    <property type="match status" value="1"/>
</dbReference>
<dbReference type="EMBL" id="JADWYS010000001">
    <property type="protein sequence ID" value="MBG9390596.1"/>
    <property type="molecule type" value="Genomic_DNA"/>
</dbReference>
<dbReference type="Gene3D" id="3.30.1540.10">
    <property type="entry name" value="formyl-coa transferase, domain 3"/>
    <property type="match status" value="1"/>
</dbReference>
<dbReference type="RefSeq" id="WP_196988326.1">
    <property type="nucleotide sequence ID" value="NZ_JADWYS010000001.1"/>
</dbReference>
<dbReference type="AlphaFoldDB" id="A0A931H8J7"/>
<dbReference type="InterPro" id="IPR003673">
    <property type="entry name" value="CoA-Trfase_fam_III"/>
</dbReference>
<name>A0A931H8J7_9BURK</name>
<gene>
    <name evidence="2" type="ORF">I5803_21370</name>
</gene>
<reference evidence="2" key="1">
    <citation type="submission" date="2020-11" db="EMBL/GenBank/DDBJ databases">
        <title>Bacterial whole genome sequence for Caenimonas sp. DR4.4.</title>
        <authorList>
            <person name="Le V."/>
            <person name="Ko S.-R."/>
            <person name="Ahn C.-Y."/>
            <person name="Oh H.-M."/>
        </authorList>
    </citation>
    <scope>NUCLEOTIDE SEQUENCE</scope>
    <source>
        <strain evidence="2">DR4.4</strain>
    </source>
</reference>
<keyword evidence="1 2" id="KW-0808">Transferase</keyword>
<dbReference type="PANTHER" id="PTHR48207">
    <property type="entry name" value="SUCCINATE--HYDROXYMETHYLGLUTARATE COA-TRANSFERASE"/>
    <property type="match status" value="1"/>
</dbReference>
<dbReference type="InterPro" id="IPR044855">
    <property type="entry name" value="CoA-Trfase_III_dom3_sf"/>
</dbReference>